<dbReference type="Proteomes" id="UP000634647">
    <property type="component" value="Unassembled WGS sequence"/>
</dbReference>
<dbReference type="InterPro" id="IPR000073">
    <property type="entry name" value="AB_hydrolase_1"/>
</dbReference>
<comment type="caution">
    <text evidence="2">The sequence shown here is derived from an EMBL/GenBank/DDBJ whole genome shotgun (WGS) entry which is preliminary data.</text>
</comment>
<feature type="domain" description="AB hydrolase-1" evidence="1">
    <location>
        <begin position="301"/>
        <end position="510"/>
    </location>
</feature>
<protein>
    <submittedName>
        <fullName evidence="3">Pimeloyl-ACP methyl ester carboxylesterase</fullName>
    </submittedName>
</protein>
<dbReference type="Proteomes" id="UP000199541">
    <property type="component" value="Unassembled WGS sequence"/>
</dbReference>
<evidence type="ECO:0000313" key="5">
    <source>
        <dbReference type="Proteomes" id="UP000634647"/>
    </source>
</evidence>
<organism evidence="2 5">
    <name type="scientific">Allgaiera indica</name>
    <dbReference type="NCBI Taxonomy" id="765699"/>
    <lineage>
        <taxon>Bacteria</taxon>
        <taxon>Pseudomonadati</taxon>
        <taxon>Pseudomonadota</taxon>
        <taxon>Alphaproteobacteria</taxon>
        <taxon>Rhodobacterales</taxon>
        <taxon>Paracoccaceae</taxon>
        <taxon>Allgaiera</taxon>
    </lineage>
</organism>
<proteinExistence type="predicted"/>
<evidence type="ECO:0000313" key="4">
    <source>
        <dbReference type="Proteomes" id="UP000199541"/>
    </source>
</evidence>
<reference evidence="2" key="1">
    <citation type="journal article" date="2014" name="Int. J. Syst. Evol. Microbiol.">
        <title>Complete genome sequence of Corynebacterium casei LMG S-19264T (=DSM 44701T), isolated from a smear-ripened cheese.</title>
        <authorList>
            <consortium name="US DOE Joint Genome Institute (JGI-PGF)"/>
            <person name="Walter F."/>
            <person name="Albersmeier A."/>
            <person name="Kalinowski J."/>
            <person name="Ruckert C."/>
        </authorList>
    </citation>
    <scope>NUCLEOTIDE SEQUENCE</scope>
    <source>
        <strain evidence="2">CGMCC 1.10859</strain>
    </source>
</reference>
<sequence length="528" mass="58481">MSQLPPRQRGSQFFQTLVSVLPRSHALSLPPEEDLLERSELETMSERFFHRNFAECDLFVNLYDRFGMRQIDPFIAEGKPGFPATMAVPASSPSGCTFVVAEAALFFLYDRVAQWDDAPGHLAFVAVRIGPELLPALGDGAPAGPALSRSEYLLLSHLLCGENLKAAAASLGASYDTKRKQVQLILDKFGAASQTALLRSLTLEVTARVLDALLPRQRRRPEAQLVKRQFGRDVVVNTITTDDGLDLPVWEFGARRGRPILYFHNMLTPVVFRDDLPEVLRRHNLRWLVVPRHFLDAASGPGDTDLRVARLMRALADTVAHLTDGPVTCLGESAGVSWAVHFVRRNPDLAEHLFLLATPQPMPSLDDAHGPTIYAEISDKLRRDARVTAGLARVYNALARVPTLARRGLRHLYRQSPPDLATLEKMFTQAPFFDWLRLIANVATRSSMEEITVLQRNWLADLRALNCAVTFIHGAQDTISPPDEIEILADSLPVAEFLRIENAGHFVMSQHFPALAAHIAALPGGQVG</sequence>
<dbReference type="AlphaFoldDB" id="A0AAN4URY3"/>
<dbReference type="EMBL" id="FNOB01000008">
    <property type="protein sequence ID" value="SDW96978.1"/>
    <property type="molecule type" value="Genomic_DNA"/>
</dbReference>
<evidence type="ECO:0000259" key="1">
    <source>
        <dbReference type="Pfam" id="PF00561"/>
    </source>
</evidence>
<dbReference type="SUPFAM" id="SSF53474">
    <property type="entry name" value="alpha/beta-Hydrolases"/>
    <property type="match status" value="1"/>
</dbReference>
<gene>
    <name evidence="2" type="ORF">GCM10008024_17900</name>
    <name evidence="3" type="ORF">SAMN05444006_108160</name>
</gene>
<reference evidence="3 4" key="2">
    <citation type="submission" date="2016-10" db="EMBL/GenBank/DDBJ databases">
        <authorList>
            <person name="Varghese N."/>
            <person name="Submissions S."/>
        </authorList>
    </citation>
    <scope>NUCLEOTIDE SEQUENCE [LARGE SCALE GENOMIC DNA]</scope>
    <source>
        <strain evidence="3 4">DSM 24802</strain>
    </source>
</reference>
<reference evidence="2" key="3">
    <citation type="submission" date="2023-06" db="EMBL/GenBank/DDBJ databases">
        <authorList>
            <person name="Sun Q."/>
            <person name="Zhou Y."/>
        </authorList>
    </citation>
    <scope>NUCLEOTIDE SEQUENCE</scope>
    <source>
        <strain evidence="2">CGMCC 1.10859</strain>
    </source>
</reference>
<name>A0AAN4URY3_9RHOB</name>
<accession>A0AAN4URY3</accession>
<keyword evidence="4" id="KW-1185">Reference proteome</keyword>
<dbReference type="Gene3D" id="3.40.50.1820">
    <property type="entry name" value="alpha/beta hydrolase"/>
    <property type="match status" value="1"/>
</dbReference>
<dbReference type="RefSeq" id="WP_035844999.1">
    <property type="nucleotide sequence ID" value="NZ_BNAB01000007.1"/>
</dbReference>
<evidence type="ECO:0000313" key="2">
    <source>
        <dbReference type="EMBL" id="GHE01663.1"/>
    </source>
</evidence>
<dbReference type="EMBL" id="BNAB01000007">
    <property type="protein sequence ID" value="GHE01663.1"/>
    <property type="molecule type" value="Genomic_DNA"/>
</dbReference>
<dbReference type="Pfam" id="PF00561">
    <property type="entry name" value="Abhydrolase_1"/>
    <property type="match status" value="1"/>
</dbReference>
<dbReference type="InterPro" id="IPR029058">
    <property type="entry name" value="AB_hydrolase_fold"/>
</dbReference>
<evidence type="ECO:0000313" key="3">
    <source>
        <dbReference type="EMBL" id="SDW96978.1"/>
    </source>
</evidence>